<name>A0A9E7GQ04_9LILI</name>
<dbReference type="InterPro" id="IPR003960">
    <property type="entry name" value="ATPase_AAA_CS"/>
</dbReference>
<accession>A0A9E7GQ04</accession>
<dbReference type="GO" id="GO:0005794">
    <property type="term" value="C:Golgi apparatus"/>
    <property type="evidence" value="ECO:0007669"/>
    <property type="project" value="TreeGrafter"/>
</dbReference>
<feature type="transmembrane region" description="Helical" evidence="7">
    <location>
        <begin position="865"/>
        <end position="886"/>
    </location>
</feature>
<feature type="transmembrane region" description="Helical" evidence="7">
    <location>
        <begin position="830"/>
        <end position="850"/>
    </location>
</feature>
<feature type="domain" description="AAA+ ATPase" evidence="8">
    <location>
        <begin position="353"/>
        <end position="488"/>
    </location>
</feature>
<feature type="transmembrane region" description="Helical" evidence="7">
    <location>
        <begin position="976"/>
        <end position="995"/>
    </location>
</feature>
<keyword evidence="9" id="KW-0067">ATP-binding</keyword>
<dbReference type="InterPro" id="IPR003959">
    <property type="entry name" value="ATPase_AAA_core"/>
</dbReference>
<feature type="transmembrane region" description="Helical" evidence="7">
    <location>
        <begin position="1015"/>
        <end position="1037"/>
    </location>
</feature>
<dbReference type="PROSITE" id="PS00674">
    <property type="entry name" value="AAA"/>
    <property type="match status" value="1"/>
</dbReference>
<evidence type="ECO:0000313" key="10">
    <source>
        <dbReference type="Proteomes" id="UP001055439"/>
    </source>
</evidence>
<dbReference type="Gene3D" id="1.10.8.60">
    <property type="match status" value="1"/>
</dbReference>
<keyword evidence="3" id="KW-0732">Signal</keyword>
<evidence type="ECO:0000256" key="3">
    <source>
        <dbReference type="ARBA" id="ARBA00022729"/>
    </source>
</evidence>
<evidence type="ECO:0000259" key="8">
    <source>
        <dbReference type="SMART" id="SM00382"/>
    </source>
</evidence>
<evidence type="ECO:0000256" key="7">
    <source>
        <dbReference type="SAM" id="Phobius"/>
    </source>
</evidence>
<reference evidence="9" key="1">
    <citation type="submission" date="2022-05" db="EMBL/GenBank/DDBJ databases">
        <title>The Musa troglodytarum L. genome provides insights into the mechanism of non-climacteric behaviour and enrichment of carotenoids.</title>
        <authorList>
            <person name="Wang J."/>
        </authorList>
    </citation>
    <scope>NUCLEOTIDE SEQUENCE</scope>
    <source>
        <tissue evidence="9">Leaf</tissue>
    </source>
</reference>
<keyword evidence="9" id="KW-0547">Nucleotide-binding</keyword>
<dbReference type="Pfam" id="PF06814">
    <property type="entry name" value="GOST_TM"/>
    <property type="match status" value="1"/>
</dbReference>
<dbReference type="GO" id="GO:0004386">
    <property type="term" value="F:helicase activity"/>
    <property type="evidence" value="ECO:0007669"/>
    <property type="project" value="UniProtKB-KW"/>
</dbReference>
<dbReference type="InterPro" id="IPR027417">
    <property type="entry name" value="P-loop_NTPase"/>
</dbReference>
<feature type="transmembrane region" description="Helical" evidence="7">
    <location>
        <begin position="898"/>
        <end position="915"/>
    </location>
</feature>
<dbReference type="PANTHER" id="PTHR21229:SF15">
    <property type="entry name" value="LUNG SEVEN TRANSMEMBRANE RECEPTOR FAMILY PROTEIN"/>
    <property type="match status" value="1"/>
</dbReference>
<keyword evidence="9" id="KW-0378">Hydrolase</keyword>
<comment type="subcellular location">
    <subcellularLocation>
        <location evidence="1">Membrane</location>
        <topology evidence="1">Multi-pass membrane protein</topology>
    </subcellularLocation>
</comment>
<keyword evidence="10" id="KW-1185">Reference proteome</keyword>
<dbReference type="GO" id="GO:0016020">
    <property type="term" value="C:membrane"/>
    <property type="evidence" value="ECO:0007669"/>
    <property type="project" value="UniProtKB-SubCell"/>
</dbReference>
<evidence type="ECO:0000256" key="5">
    <source>
        <dbReference type="ARBA" id="ARBA00023136"/>
    </source>
</evidence>
<feature type="transmembrane region" description="Helical" evidence="7">
    <location>
        <begin position="935"/>
        <end position="955"/>
    </location>
</feature>
<dbReference type="SMART" id="SM00382">
    <property type="entry name" value="AAA"/>
    <property type="match status" value="1"/>
</dbReference>
<dbReference type="Proteomes" id="UP001055439">
    <property type="component" value="Chromosome 7"/>
</dbReference>
<dbReference type="OrthoDB" id="5925at2759"/>
<evidence type="ECO:0000256" key="4">
    <source>
        <dbReference type="ARBA" id="ARBA00022989"/>
    </source>
</evidence>
<evidence type="ECO:0000256" key="1">
    <source>
        <dbReference type="ARBA" id="ARBA00004141"/>
    </source>
</evidence>
<evidence type="ECO:0000256" key="6">
    <source>
        <dbReference type="SAM" id="MobiDB-lite"/>
    </source>
</evidence>
<evidence type="ECO:0000313" key="9">
    <source>
        <dbReference type="EMBL" id="URE16322.1"/>
    </source>
</evidence>
<dbReference type="SUPFAM" id="SSF52540">
    <property type="entry name" value="P-loop containing nucleoside triphosphate hydrolases"/>
    <property type="match status" value="1"/>
</dbReference>
<evidence type="ECO:0000256" key="2">
    <source>
        <dbReference type="ARBA" id="ARBA00022692"/>
    </source>
</evidence>
<dbReference type="Pfam" id="PF00004">
    <property type="entry name" value="AAA"/>
    <property type="match status" value="1"/>
</dbReference>
<keyword evidence="5 7" id="KW-0472">Membrane</keyword>
<keyword evidence="4 7" id="KW-1133">Transmembrane helix</keyword>
<dbReference type="AlphaFoldDB" id="A0A9E7GQ04"/>
<dbReference type="CDD" id="cd19481">
    <property type="entry name" value="RecA-like_protease"/>
    <property type="match status" value="1"/>
</dbReference>
<feature type="transmembrane region" description="Helical" evidence="7">
    <location>
        <begin position="798"/>
        <end position="818"/>
    </location>
</feature>
<dbReference type="InterPro" id="IPR003593">
    <property type="entry name" value="AAA+_ATPase"/>
</dbReference>
<gene>
    <name evidence="9" type="ORF">MUK42_12602</name>
</gene>
<dbReference type="GO" id="GO:0005524">
    <property type="term" value="F:ATP binding"/>
    <property type="evidence" value="ECO:0007669"/>
    <property type="project" value="InterPro"/>
</dbReference>
<dbReference type="PANTHER" id="PTHR21229">
    <property type="entry name" value="LUNG SEVEN TRANSMEMBRANE RECEPTOR"/>
    <property type="match status" value="1"/>
</dbReference>
<dbReference type="InterPro" id="IPR053937">
    <property type="entry name" value="GOST_TM"/>
</dbReference>
<dbReference type="GO" id="GO:0016887">
    <property type="term" value="F:ATP hydrolysis activity"/>
    <property type="evidence" value="ECO:0007669"/>
    <property type="project" value="InterPro"/>
</dbReference>
<keyword evidence="9" id="KW-0347">Helicase</keyword>
<dbReference type="Gene3D" id="3.40.50.300">
    <property type="entry name" value="P-loop containing nucleotide triphosphate hydrolases"/>
    <property type="match status" value="1"/>
</dbReference>
<sequence length="1105" mass="122155">MRGGVRAATAMISRAATRISRLAKPPGTSSSSSSSRLFDAAAVDRSRPRFDHRTLSRIRFQATSERPLYQSSFLPAMFLMGAFGAGAVQISYADASEEDYNLHAVEDSWSGSVGADKIVRQVRQRLEELLRTKGMQRGSYPTFTVSAKGNKVTIKFRVPPACEISHLIVNIVKHLGEKAEHYGGGSEMLLRAWDSFSSLLLPFFLPTAASSSYGWFASRLALELEIEFIKQGSYSFKELEAVVSALKLAGERSNIKKSSGRNPNVFKRDDNYDAKQLASVEKSVSALEGMGVRVYGLDETSSFPWDGTVSWENIAGYDEQKREIEDTILLALQSPEIYDEIARGTRCKFETNRPRAVLFEGPPGTGKTSSARVIAKQAGVPLLYVPLEVIMSKYYGESERLLGNVFSLANELPSGAIIFLDEVDSFAVARDSEMHEATRRILSVILRQIDGFEQEKQVVVIAATNRKQDLDPALISRFDSLILFSLPDQKTREEIAAQYAKHLLKTELVLLASATEGMSGRDIRDVCQQAERHWASKRIRGQAPKDAEGGGKLPPIEEYIQSAEQRREAVGPMAGVDPAIAAPPLRLRNHGGFLFFFLLLLFSSVDASVHSYIGEKFTPKGNAFVLHGGSEGLYASLPHANANATATAGRGDSFIRFEKITFTRPEKSVENSKDADSVLVQAIIFEVEDRETIGGSAYGGQRAVCCTPDLAKLGACTQGTVIYRPSAQNPKWPQVLAVTFNGKDLVATLPSQSIPITRTGMYNLYFIYCDPALNGLVIDGKTVWKNPTGYLPGRMAPLMNFYGFMSLAFVILGIFWFSQYVRFWREVLPLQNCITLVIALGMLEMALWYFEYAEFNETGLRPMGITFWAVTFGTVKRTVSWVIILVVSMGYGVVRPTLGGLTSKVIMLGATFFLASEILELVENAGAVSDFAGKARLFLVLPVALLDAFFIIWIFTSLSKTLDKLQARRLIAKLDIYRKFTNALAVTVIVSVGWICYELYFKSNDVYNGHWQNAWIIPVFWQVLSFSLLCVIAALWAPSQNSMRYAYSDDGSEEFDREDSLSLIKPGPVSSKDPRGSAGLMDARAAVSNDTATSHNGDIEEDKRE</sequence>
<organism evidence="9 10">
    <name type="scientific">Musa troglodytarum</name>
    <name type="common">fe'i banana</name>
    <dbReference type="NCBI Taxonomy" id="320322"/>
    <lineage>
        <taxon>Eukaryota</taxon>
        <taxon>Viridiplantae</taxon>
        <taxon>Streptophyta</taxon>
        <taxon>Embryophyta</taxon>
        <taxon>Tracheophyta</taxon>
        <taxon>Spermatophyta</taxon>
        <taxon>Magnoliopsida</taxon>
        <taxon>Liliopsida</taxon>
        <taxon>Zingiberales</taxon>
        <taxon>Musaceae</taxon>
        <taxon>Musa</taxon>
    </lineage>
</organism>
<keyword evidence="2 7" id="KW-0812">Transmembrane</keyword>
<proteinExistence type="predicted"/>
<feature type="region of interest" description="Disordered" evidence="6">
    <location>
        <begin position="1055"/>
        <end position="1105"/>
    </location>
</feature>
<dbReference type="InterPro" id="IPR009637">
    <property type="entry name" value="GPR107/GPR108-like"/>
</dbReference>
<protein>
    <submittedName>
        <fullName evidence="9">Holliday junction DNA helicase ruvB N-terminus</fullName>
    </submittedName>
</protein>
<dbReference type="EMBL" id="CP097509">
    <property type="protein sequence ID" value="URE16322.1"/>
    <property type="molecule type" value="Genomic_DNA"/>
</dbReference>